<comment type="caution">
    <text evidence="1">The sequence shown here is derived from an EMBL/GenBank/DDBJ whole genome shotgun (WGS) entry which is preliminary data.</text>
</comment>
<name>A0ABP3LU30_SACER</name>
<organism evidence="1 2">
    <name type="scientific">Saccharopolyspora erythraea</name>
    <name type="common">Streptomyces erythraeus</name>
    <dbReference type="NCBI Taxonomy" id="1836"/>
    <lineage>
        <taxon>Bacteria</taxon>
        <taxon>Bacillati</taxon>
        <taxon>Actinomycetota</taxon>
        <taxon>Actinomycetes</taxon>
        <taxon>Pseudonocardiales</taxon>
        <taxon>Pseudonocardiaceae</taxon>
        <taxon>Saccharopolyspora</taxon>
    </lineage>
</organism>
<keyword evidence="2" id="KW-1185">Reference proteome</keyword>
<evidence type="ECO:0000313" key="2">
    <source>
        <dbReference type="Proteomes" id="UP001500729"/>
    </source>
</evidence>
<dbReference type="EMBL" id="BAAAGS010000001">
    <property type="protein sequence ID" value="GAA0506243.1"/>
    <property type="molecule type" value="Genomic_DNA"/>
</dbReference>
<sequence>MVNMIEPPPEPSVALSDPAELLAGYLDFHRDAVLRKLDGLWR</sequence>
<dbReference type="Proteomes" id="UP001500729">
    <property type="component" value="Unassembled WGS sequence"/>
</dbReference>
<dbReference type="RefSeq" id="WP_009944419.1">
    <property type="nucleotide sequence ID" value="NZ_BAAAGS010000001.1"/>
</dbReference>
<gene>
    <name evidence="1" type="ORF">GCM10009533_01200</name>
</gene>
<proteinExistence type="predicted"/>
<evidence type="ECO:0000313" key="1">
    <source>
        <dbReference type="EMBL" id="GAA0506243.1"/>
    </source>
</evidence>
<protein>
    <submittedName>
        <fullName evidence="1">Uncharacterized protein</fullName>
    </submittedName>
</protein>
<accession>A0ABP3LU30</accession>
<reference evidence="2" key="1">
    <citation type="journal article" date="2019" name="Int. J. Syst. Evol. Microbiol.">
        <title>The Global Catalogue of Microorganisms (GCM) 10K type strain sequencing project: providing services to taxonomists for standard genome sequencing and annotation.</title>
        <authorList>
            <consortium name="The Broad Institute Genomics Platform"/>
            <consortium name="The Broad Institute Genome Sequencing Center for Infectious Disease"/>
            <person name="Wu L."/>
            <person name="Ma J."/>
        </authorList>
    </citation>
    <scope>NUCLEOTIDE SEQUENCE [LARGE SCALE GENOMIC DNA]</scope>
    <source>
        <strain evidence="2">JCM 10303</strain>
    </source>
</reference>